<proteinExistence type="predicted"/>
<dbReference type="Proteomes" id="UP000003639">
    <property type="component" value="Unassembled WGS sequence"/>
</dbReference>
<comment type="caution">
    <text evidence="1">The sequence shown here is derived from an EMBL/GenBank/DDBJ whole genome shotgun (WGS) entry which is preliminary data.</text>
</comment>
<evidence type="ECO:0000313" key="1">
    <source>
        <dbReference type="EMBL" id="EDN01689.1"/>
    </source>
</evidence>
<protein>
    <submittedName>
        <fullName evidence="1">Uncharacterized protein</fullName>
    </submittedName>
</protein>
<sequence length="49" mass="5523">MCVSTLFYLFSPYRARDSCGKSGGFVLCCVRYSIPGRGDRRAGRRKTDI</sequence>
<evidence type="ECO:0000313" key="2">
    <source>
        <dbReference type="Proteomes" id="UP000003639"/>
    </source>
</evidence>
<reference evidence="1 2" key="1">
    <citation type="submission" date="2007-04" db="EMBL/GenBank/DDBJ databases">
        <authorList>
            <person name="Fulton L."/>
            <person name="Clifton S."/>
            <person name="Fulton B."/>
            <person name="Xu J."/>
            <person name="Minx P."/>
            <person name="Pepin K.H."/>
            <person name="Johnson M."/>
            <person name="Thiruvilangam P."/>
            <person name="Bhonagiri V."/>
            <person name="Nash W.E."/>
            <person name="Mardis E.R."/>
            <person name="Wilson R.K."/>
        </authorList>
    </citation>
    <scope>NUCLEOTIDE SEQUENCE [LARGE SCALE GENOMIC DNA]</scope>
    <source>
        <strain evidence="1 2">ATCC 29799</strain>
    </source>
</reference>
<name>A6NQ84_9FIRM</name>
<organism evidence="1 2">
    <name type="scientific">Pseudoflavonifractor capillosus ATCC 29799</name>
    <dbReference type="NCBI Taxonomy" id="411467"/>
    <lineage>
        <taxon>Bacteria</taxon>
        <taxon>Bacillati</taxon>
        <taxon>Bacillota</taxon>
        <taxon>Clostridia</taxon>
        <taxon>Eubacteriales</taxon>
        <taxon>Oscillospiraceae</taxon>
        <taxon>Pseudoflavonifractor</taxon>
    </lineage>
</organism>
<reference evidence="1 2" key="2">
    <citation type="submission" date="2007-06" db="EMBL/GenBank/DDBJ databases">
        <title>Draft genome sequence of Pseudoflavonifractor capillosus ATCC 29799.</title>
        <authorList>
            <person name="Sudarsanam P."/>
            <person name="Ley R."/>
            <person name="Guruge J."/>
            <person name="Turnbaugh P.J."/>
            <person name="Mahowald M."/>
            <person name="Liep D."/>
            <person name="Gordon J."/>
        </authorList>
    </citation>
    <scope>NUCLEOTIDE SEQUENCE [LARGE SCALE GENOMIC DNA]</scope>
    <source>
        <strain evidence="1 2">ATCC 29799</strain>
    </source>
</reference>
<dbReference type="AlphaFoldDB" id="A6NQ84"/>
<keyword evidence="2" id="KW-1185">Reference proteome</keyword>
<gene>
    <name evidence="1" type="ORF">BACCAP_00354</name>
</gene>
<dbReference type="EMBL" id="AAXG02000004">
    <property type="protein sequence ID" value="EDN01689.1"/>
    <property type="molecule type" value="Genomic_DNA"/>
</dbReference>
<accession>A6NQ84</accession>